<gene>
    <name evidence="3" type="ORF">HGMM_F23G10C22</name>
</gene>
<evidence type="ECO:0000256" key="1">
    <source>
        <dbReference type="RuleBase" id="RU003513"/>
    </source>
</evidence>
<dbReference type="SUPFAM" id="SSF53756">
    <property type="entry name" value="UDP-Glycosyltransferase/glycogen phosphorylase"/>
    <property type="match status" value="1"/>
</dbReference>
<protein>
    <submittedName>
        <fullName evidence="3">UDP-N-acetylglucosamine 2-epimerase</fullName>
    </submittedName>
</protein>
<dbReference type="EMBL" id="AP011711">
    <property type="protein sequence ID" value="BAL55169.1"/>
    <property type="molecule type" value="Genomic_DNA"/>
</dbReference>
<organism evidence="3">
    <name type="scientific">uncultured Acetothermia bacterium</name>
    <dbReference type="NCBI Taxonomy" id="236499"/>
    <lineage>
        <taxon>Bacteria</taxon>
        <taxon>Candidatus Bipolaricaulota</taxon>
        <taxon>environmental samples</taxon>
    </lineage>
</organism>
<accession>H5SG83</accession>
<dbReference type="Gene3D" id="3.40.50.2000">
    <property type="entry name" value="Glycogen Phosphorylase B"/>
    <property type="match status" value="2"/>
</dbReference>
<feature type="domain" description="UDP-N-acetylglucosamine 2-epimerase" evidence="2">
    <location>
        <begin position="34"/>
        <end position="358"/>
    </location>
</feature>
<evidence type="ECO:0000313" key="3">
    <source>
        <dbReference type="EMBL" id="BAL55169.1"/>
    </source>
</evidence>
<dbReference type="Pfam" id="PF02350">
    <property type="entry name" value="Epimerase_2"/>
    <property type="match status" value="1"/>
</dbReference>
<dbReference type="InterPro" id="IPR003331">
    <property type="entry name" value="UDP_GlcNAc_Epimerase_2_dom"/>
</dbReference>
<keyword evidence="1" id="KW-0413">Isomerase</keyword>
<dbReference type="PANTHER" id="PTHR43174">
    <property type="entry name" value="UDP-N-ACETYLGLUCOSAMINE 2-EPIMERASE"/>
    <property type="match status" value="1"/>
</dbReference>
<dbReference type="GO" id="GO:0016853">
    <property type="term" value="F:isomerase activity"/>
    <property type="evidence" value="ECO:0007669"/>
    <property type="project" value="UniProtKB-KW"/>
</dbReference>
<name>H5SG83_9BACT</name>
<comment type="similarity">
    <text evidence="1">Belongs to the UDP-N-acetylglucosamine 2-epimerase family.</text>
</comment>
<evidence type="ECO:0000259" key="2">
    <source>
        <dbReference type="Pfam" id="PF02350"/>
    </source>
</evidence>
<dbReference type="NCBIfam" id="TIGR00236">
    <property type="entry name" value="wecB"/>
    <property type="match status" value="1"/>
</dbReference>
<reference evidence="3" key="1">
    <citation type="journal article" date="2005" name="Environ. Microbiol.">
        <title>Genetic and functional properties of uncultivated thermophilic crenarchaeotes from a subsurface gold mine as revealed by analysis of genome fragments.</title>
        <authorList>
            <person name="Nunoura T."/>
            <person name="Hirayama H."/>
            <person name="Takami H."/>
            <person name="Oida H."/>
            <person name="Nishi S."/>
            <person name="Shimamura S."/>
            <person name="Suzuki Y."/>
            <person name="Inagaki F."/>
            <person name="Takai K."/>
            <person name="Nealson K.H."/>
            <person name="Horikoshi K."/>
        </authorList>
    </citation>
    <scope>NUCLEOTIDE SEQUENCE</scope>
</reference>
<dbReference type="InterPro" id="IPR029767">
    <property type="entry name" value="WecB-like"/>
</dbReference>
<proteinExistence type="inferred from homology"/>
<reference evidence="3" key="2">
    <citation type="journal article" date="2012" name="PLoS ONE">
        <title>A Deeply Branching Thermophilic Bacterium with an Ancient Acetyl-CoA Pathway Dominates a Subsurface Ecosystem.</title>
        <authorList>
            <person name="Takami H."/>
            <person name="Noguchi H."/>
            <person name="Takaki Y."/>
            <person name="Uchiyama I."/>
            <person name="Toyoda A."/>
            <person name="Nishi S."/>
            <person name="Chee G.-J."/>
            <person name="Arai W."/>
            <person name="Nunoura T."/>
            <person name="Itoh T."/>
            <person name="Hattori M."/>
            <person name="Takai K."/>
        </authorList>
    </citation>
    <scope>NUCLEOTIDE SEQUENCE</scope>
</reference>
<sequence length="361" mass="40507">MKLLDIVGARPQFIKVGPILRAIEKHNREHPQCSIQEILVHTGQHYDYMMSRVFFDELGLKAPDYHLGVGSGTHAYQTGEMLKRIEDVLLKEKPDLVMVYGDTNSTLAGALAAAKLHIPVAHVEAGLRSFNKKMPEEINRVLTDHVSNLLFCPTETAVKNLAREGITQGVHLVGDVMYDSVIYNAQLAEKRSQILEQLHLQPKSYALATIHRAENTDDPQRLRSIFQALEAIAADGLPVIVPLHPRTRKQLESVRLSPKNLQLIEPVSYLEMLLLEKYAKIILTDSGGVQKEAFFFQVPCVTLREETEWVETVEAGWNVLAGWQYERIVHAVRTARSPSESAAPYGDGHAAEKIVKSIRTR</sequence>
<dbReference type="AlphaFoldDB" id="H5SG83"/>
<dbReference type="CDD" id="cd03786">
    <property type="entry name" value="GTB_UDP-GlcNAc_2-Epimerase"/>
    <property type="match status" value="1"/>
</dbReference>
<dbReference type="PANTHER" id="PTHR43174:SF1">
    <property type="entry name" value="UDP-N-ACETYLGLUCOSAMINE 2-EPIMERASE"/>
    <property type="match status" value="1"/>
</dbReference>